<dbReference type="PANTHER" id="PTHR24421:SF61">
    <property type="entry name" value="OXYGEN SENSOR HISTIDINE KINASE NREB"/>
    <property type="match status" value="1"/>
</dbReference>
<feature type="region of interest" description="Disordered" evidence="4">
    <location>
        <begin position="714"/>
        <end position="745"/>
    </location>
</feature>
<accession>A0A6G8Q5S2</accession>
<feature type="transmembrane region" description="Helical" evidence="5">
    <location>
        <begin position="312"/>
        <end position="337"/>
    </location>
</feature>
<feature type="transmembrane region" description="Helical" evidence="5">
    <location>
        <begin position="144"/>
        <end position="167"/>
    </location>
</feature>
<evidence type="ECO:0000259" key="6">
    <source>
        <dbReference type="PROSITE" id="PS50109"/>
    </source>
</evidence>
<dbReference type="Pfam" id="PF02518">
    <property type="entry name" value="HATPase_c"/>
    <property type="match status" value="1"/>
</dbReference>
<sequence>MSPRFDSRGEPAGKPDAVASRSPNQRRSHLTLVGWMVFVALSVGLLLASIPAHYEALTNFAGADAGPDVLRANLEKAGVSVEFYATYLISTGAAVAAVWVAVGVVILLRRPDDRMAIFTAVTLATCAVFFLNNGPLVLAEEYPVAWLPVRLMAVFGSVSFMAFLYLFPNGRFAPRWTRWLVLFWLAHEAGYYLFPGTVLDVESASPLIDFVLVCTVLLVGLGSQLYRYRRVSGPIGRQQTKWVVFGTASSLLGVIALQLLFFTSPTLLNYGSPYSFVVAAGSDGFTLLIPLSIGAAILRRRLWDIDIVINRALVYGILTAVVVGVYVLVVGGLGSLLQARGNLALSLTATGLVAVLFAPLRERLQRGVNRLMYGERDDPYRVLSRLGRRLGAAIEPGTVLPTIVETVAGALKLPYAAISIRRGERGFEVAAAHGTPTGEETVLPLTYGGETLGQLLLAPRTPGEPFSPADRSLLEDLARNAEVAVYAVRLTDDLQRSRERLVTAGEEERRRLRRDLHDGLGPTLASLTLGLDVSLKLLKKNPDEAEEMLSRLKAQTKEAVVDIRRLVYGLRPPALDDLGLVAAIREQAAAHGRLRGEGEGGSGLGFRIEAPDELPPLPAAVEVACYRIAQEAITNVARHARASLCRVRLSVDPNGRTLGLEVTDDGVGLPDAASRRPGVGLSSMRERAEELGGKLSVAPAPEGGTRVSVVFPLPATAAQKDSETEGPQEEGAPAPVRVPGRTLGA</sequence>
<evidence type="ECO:0000256" key="1">
    <source>
        <dbReference type="ARBA" id="ARBA00022679"/>
    </source>
</evidence>
<dbReference type="KEGG" id="rub:GBA63_03525"/>
<dbReference type="GO" id="GO:0046983">
    <property type="term" value="F:protein dimerization activity"/>
    <property type="evidence" value="ECO:0007669"/>
    <property type="project" value="InterPro"/>
</dbReference>
<proteinExistence type="predicted"/>
<dbReference type="SUPFAM" id="SSF55781">
    <property type="entry name" value="GAF domain-like"/>
    <property type="match status" value="1"/>
</dbReference>
<feature type="transmembrane region" description="Helical" evidence="5">
    <location>
        <begin position="274"/>
        <end position="300"/>
    </location>
</feature>
<evidence type="ECO:0000256" key="4">
    <source>
        <dbReference type="SAM" id="MobiDB-lite"/>
    </source>
</evidence>
<evidence type="ECO:0000256" key="5">
    <source>
        <dbReference type="SAM" id="Phobius"/>
    </source>
</evidence>
<dbReference type="Proteomes" id="UP000501452">
    <property type="component" value="Chromosome"/>
</dbReference>
<evidence type="ECO:0000256" key="3">
    <source>
        <dbReference type="ARBA" id="ARBA00023012"/>
    </source>
</evidence>
<feature type="domain" description="Histidine kinase" evidence="6">
    <location>
        <begin position="627"/>
        <end position="715"/>
    </location>
</feature>
<dbReference type="Gene3D" id="3.30.565.10">
    <property type="entry name" value="Histidine kinase-like ATPase, C-terminal domain"/>
    <property type="match status" value="1"/>
</dbReference>
<feature type="compositionally biased region" description="Basic and acidic residues" evidence="4">
    <location>
        <begin position="1"/>
        <end position="13"/>
    </location>
</feature>
<dbReference type="InterPro" id="IPR036890">
    <property type="entry name" value="HATPase_C_sf"/>
</dbReference>
<dbReference type="Pfam" id="PF07730">
    <property type="entry name" value="HisKA_3"/>
    <property type="match status" value="1"/>
</dbReference>
<dbReference type="AlphaFoldDB" id="A0A6G8Q5S2"/>
<dbReference type="RefSeq" id="WP_166173560.1">
    <property type="nucleotide sequence ID" value="NZ_CP045119.1"/>
</dbReference>
<keyword evidence="5" id="KW-0812">Transmembrane</keyword>
<feature type="transmembrane region" description="Helical" evidence="5">
    <location>
        <begin position="84"/>
        <end position="108"/>
    </location>
</feature>
<feature type="transmembrane region" description="Helical" evidence="5">
    <location>
        <begin position="115"/>
        <end position="132"/>
    </location>
</feature>
<dbReference type="SUPFAM" id="SSF55874">
    <property type="entry name" value="ATPase domain of HSP90 chaperone/DNA topoisomerase II/histidine kinase"/>
    <property type="match status" value="1"/>
</dbReference>
<dbReference type="EMBL" id="CP045119">
    <property type="protein sequence ID" value="QIN81812.1"/>
    <property type="molecule type" value="Genomic_DNA"/>
</dbReference>
<gene>
    <name evidence="7" type="ORF">GBA63_03525</name>
</gene>
<dbReference type="InterPro" id="IPR011712">
    <property type="entry name" value="Sig_transdc_His_kin_sub3_dim/P"/>
</dbReference>
<dbReference type="SMART" id="SM00387">
    <property type="entry name" value="HATPase_c"/>
    <property type="match status" value="1"/>
</dbReference>
<evidence type="ECO:0000313" key="7">
    <source>
        <dbReference type="EMBL" id="QIN81812.1"/>
    </source>
</evidence>
<keyword evidence="5" id="KW-1133">Transmembrane helix</keyword>
<dbReference type="GO" id="GO:0016020">
    <property type="term" value="C:membrane"/>
    <property type="evidence" value="ECO:0007669"/>
    <property type="project" value="InterPro"/>
</dbReference>
<dbReference type="Gene3D" id="1.20.5.1930">
    <property type="match status" value="1"/>
</dbReference>
<keyword evidence="8" id="KW-1185">Reference proteome</keyword>
<feature type="transmembrane region" description="Helical" evidence="5">
    <location>
        <begin position="30"/>
        <end position="50"/>
    </location>
</feature>
<feature type="transmembrane region" description="Helical" evidence="5">
    <location>
        <begin position="242"/>
        <end position="262"/>
    </location>
</feature>
<organism evidence="7 8">
    <name type="scientific">Rubrobacter tropicus</name>
    <dbReference type="NCBI Taxonomy" id="2653851"/>
    <lineage>
        <taxon>Bacteria</taxon>
        <taxon>Bacillati</taxon>
        <taxon>Actinomycetota</taxon>
        <taxon>Rubrobacteria</taxon>
        <taxon>Rubrobacterales</taxon>
        <taxon>Rubrobacteraceae</taxon>
        <taxon>Rubrobacter</taxon>
    </lineage>
</organism>
<dbReference type="InterPro" id="IPR029016">
    <property type="entry name" value="GAF-like_dom_sf"/>
</dbReference>
<keyword evidence="3" id="KW-0902">Two-component regulatory system</keyword>
<keyword evidence="1" id="KW-0808">Transferase</keyword>
<name>A0A6G8Q5S2_9ACTN</name>
<dbReference type="PANTHER" id="PTHR24421">
    <property type="entry name" value="NITRATE/NITRITE SENSOR PROTEIN NARX-RELATED"/>
    <property type="match status" value="1"/>
</dbReference>
<reference evidence="7 8" key="1">
    <citation type="submission" date="2019-10" db="EMBL/GenBank/DDBJ databases">
        <title>Rubrobacter sp nov SCSIO 52090 isolated from a deep-sea sediment in the South China Sea.</title>
        <authorList>
            <person name="Chen R.W."/>
        </authorList>
    </citation>
    <scope>NUCLEOTIDE SEQUENCE [LARGE SCALE GENOMIC DNA]</scope>
    <source>
        <strain evidence="7 8">SCSIO 52909</strain>
    </source>
</reference>
<dbReference type="CDD" id="cd16917">
    <property type="entry name" value="HATPase_UhpB-NarQ-NarX-like"/>
    <property type="match status" value="1"/>
</dbReference>
<evidence type="ECO:0000256" key="2">
    <source>
        <dbReference type="ARBA" id="ARBA00022777"/>
    </source>
</evidence>
<feature type="transmembrane region" description="Helical" evidence="5">
    <location>
        <begin position="343"/>
        <end position="360"/>
    </location>
</feature>
<keyword evidence="2 7" id="KW-0418">Kinase</keyword>
<feature type="transmembrane region" description="Helical" evidence="5">
    <location>
        <begin position="179"/>
        <end position="198"/>
    </location>
</feature>
<dbReference type="Gene3D" id="3.30.450.40">
    <property type="match status" value="1"/>
</dbReference>
<dbReference type="InterPro" id="IPR005467">
    <property type="entry name" value="His_kinase_dom"/>
</dbReference>
<evidence type="ECO:0000313" key="8">
    <source>
        <dbReference type="Proteomes" id="UP000501452"/>
    </source>
</evidence>
<protein>
    <submittedName>
        <fullName evidence="7">Sensor histidine kinase</fullName>
    </submittedName>
</protein>
<dbReference type="InterPro" id="IPR050482">
    <property type="entry name" value="Sensor_HK_TwoCompSys"/>
</dbReference>
<feature type="region of interest" description="Disordered" evidence="4">
    <location>
        <begin position="1"/>
        <end position="23"/>
    </location>
</feature>
<dbReference type="GO" id="GO:0000155">
    <property type="term" value="F:phosphorelay sensor kinase activity"/>
    <property type="evidence" value="ECO:0007669"/>
    <property type="project" value="InterPro"/>
</dbReference>
<dbReference type="InterPro" id="IPR003594">
    <property type="entry name" value="HATPase_dom"/>
</dbReference>
<dbReference type="PROSITE" id="PS50109">
    <property type="entry name" value="HIS_KIN"/>
    <property type="match status" value="1"/>
</dbReference>
<feature type="transmembrane region" description="Helical" evidence="5">
    <location>
        <begin position="204"/>
        <end position="221"/>
    </location>
</feature>
<keyword evidence="5" id="KW-0472">Membrane</keyword>